<proteinExistence type="predicted"/>
<dbReference type="AlphaFoldDB" id="A0A852VK27"/>
<dbReference type="EMBL" id="JACCCU010000002">
    <property type="protein sequence ID" value="NYF91511.1"/>
    <property type="molecule type" value="Genomic_DNA"/>
</dbReference>
<dbReference type="Proteomes" id="UP000564385">
    <property type="component" value="Unassembled WGS sequence"/>
</dbReference>
<evidence type="ECO:0000313" key="2">
    <source>
        <dbReference type="EMBL" id="NYF91511.1"/>
    </source>
</evidence>
<dbReference type="InterPro" id="IPR046537">
    <property type="entry name" value="DUF6602"/>
</dbReference>
<dbReference type="Pfam" id="PF20247">
    <property type="entry name" value="DUF6602"/>
    <property type="match status" value="1"/>
</dbReference>
<reference evidence="2 3" key="1">
    <citation type="submission" date="2020-07" db="EMBL/GenBank/DDBJ databases">
        <title>Genomic Encyclopedia of Type Strains, Phase IV (KMG-V): Genome sequencing to study the core and pangenomes of soil and plant-associated prokaryotes.</title>
        <authorList>
            <person name="Whitman W."/>
        </authorList>
    </citation>
    <scope>NUCLEOTIDE SEQUENCE [LARGE SCALE GENOMIC DNA]</scope>
    <source>
        <strain evidence="2 3">M8UP22</strain>
    </source>
</reference>
<dbReference type="CDD" id="cd21411">
    <property type="entry name" value="NucC"/>
    <property type="match status" value="1"/>
</dbReference>
<gene>
    <name evidence="2" type="ORF">HDF08_003613</name>
</gene>
<sequence>MKWSLPKLMKGLHERVAQDLKTARETLGHPVALGDGSQAVWLSLFETYLPERYRAMTATVVDSRGKFSEQIDVVIYDRQYSPLIFTHKNETVIPAEAVYAVFESKQEITGSYIKYAQKKIASVRNLQRTSVAIQTIDGPRKKALQPILGGFLAFDCRWKKPIDKTLSRALTADQSDGRLDLGCIATYGTFGCTAAGCLVSEPHDKAATSFLLAFITQLQACGTVPAIDMQAYARWLV</sequence>
<protein>
    <recommendedName>
        <fullName evidence="1">DUF6602 domain-containing protein</fullName>
    </recommendedName>
</protein>
<evidence type="ECO:0000313" key="3">
    <source>
        <dbReference type="Proteomes" id="UP000564385"/>
    </source>
</evidence>
<comment type="caution">
    <text evidence="2">The sequence shown here is derived from an EMBL/GenBank/DDBJ whole genome shotgun (WGS) entry which is preliminary data.</text>
</comment>
<name>A0A852VK27_9BACT</name>
<evidence type="ECO:0000259" key="1">
    <source>
        <dbReference type="Pfam" id="PF20247"/>
    </source>
</evidence>
<accession>A0A852VK27</accession>
<organism evidence="2 3">
    <name type="scientific">Tunturiibacter lichenicola</name>
    <dbReference type="NCBI Taxonomy" id="2051959"/>
    <lineage>
        <taxon>Bacteria</taxon>
        <taxon>Pseudomonadati</taxon>
        <taxon>Acidobacteriota</taxon>
        <taxon>Terriglobia</taxon>
        <taxon>Terriglobales</taxon>
        <taxon>Acidobacteriaceae</taxon>
        <taxon>Tunturiibacter</taxon>
    </lineage>
</organism>
<feature type="domain" description="DUF6602" evidence="1">
    <location>
        <begin position="23"/>
        <end position="126"/>
    </location>
</feature>